<evidence type="ECO:0000313" key="3">
    <source>
        <dbReference type="Proteomes" id="UP000186513"/>
    </source>
</evidence>
<protein>
    <recommendedName>
        <fullName evidence="4">FecR family protein</fullName>
    </recommendedName>
</protein>
<feature type="signal peptide" evidence="1">
    <location>
        <begin position="1"/>
        <end position="22"/>
    </location>
</feature>
<feature type="chain" id="PRO_5013221915" description="FecR family protein" evidence="1">
    <location>
        <begin position="23"/>
        <end position="255"/>
    </location>
</feature>
<organism evidence="2 3">
    <name type="scientific">Chitinimonas taiwanensis DSM 18899</name>
    <dbReference type="NCBI Taxonomy" id="1121279"/>
    <lineage>
        <taxon>Bacteria</taxon>
        <taxon>Pseudomonadati</taxon>
        <taxon>Pseudomonadota</taxon>
        <taxon>Betaproteobacteria</taxon>
        <taxon>Neisseriales</taxon>
        <taxon>Chitinibacteraceae</taxon>
        <taxon>Chitinimonas</taxon>
    </lineage>
</organism>
<keyword evidence="3" id="KW-1185">Reference proteome</keyword>
<dbReference type="RefSeq" id="WP_072426967.1">
    <property type="nucleotide sequence ID" value="NZ_FPKR01000002.1"/>
</dbReference>
<evidence type="ECO:0000313" key="2">
    <source>
        <dbReference type="EMBL" id="SFZ71586.1"/>
    </source>
</evidence>
<dbReference type="AlphaFoldDB" id="A0A1K2H6V8"/>
<dbReference type="Proteomes" id="UP000186513">
    <property type="component" value="Unassembled WGS sequence"/>
</dbReference>
<gene>
    <name evidence="2" type="ORF">SAMN02745887_00409</name>
</gene>
<evidence type="ECO:0000256" key="1">
    <source>
        <dbReference type="SAM" id="SignalP"/>
    </source>
</evidence>
<dbReference type="STRING" id="1121279.SAMN02745887_00409"/>
<proteinExistence type="predicted"/>
<keyword evidence="1" id="KW-0732">Signal</keyword>
<accession>A0A1K2H6V8</accession>
<reference evidence="2 3" key="1">
    <citation type="submission" date="2016-11" db="EMBL/GenBank/DDBJ databases">
        <authorList>
            <person name="Jaros S."/>
            <person name="Januszkiewicz K."/>
            <person name="Wedrychowicz H."/>
        </authorList>
    </citation>
    <scope>NUCLEOTIDE SEQUENCE [LARGE SCALE GENOMIC DNA]</scope>
    <source>
        <strain evidence="2 3">DSM 18899</strain>
    </source>
</reference>
<evidence type="ECO:0008006" key="4">
    <source>
        <dbReference type="Google" id="ProtNLM"/>
    </source>
</evidence>
<dbReference type="EMBL" id="FPKR01000002">
    <property type="protein sequence ID" value="SFZ71586.1"/>
    <property type="molecule type" value="Genomic_DNA"/>
</dbReference>
<sequence length="255" mass="27169">MLMRRYLLPALLLLLCALSSSAAGIALLLQVEGKASVRALGAATEPAQAPRYLTIGTEIQVAGGSQVTLLHLGRQSEIVLTGPVLATLSRSGVMAAAKRVQESPLPAEPLLAQSLPRSALTPASPAAQPADGSRLLPGWRRFSWPGSQPQTFTLQDASGQTLFSQPLARSPLQLPENLALQAGRGYRWAVQVPDASTPPRWHGLQIADAGVAQPLLAQRPTSKTPAWPWLIYQQRLRTAGFSTDADALWAELNSP</sequence>
<name>A0A1K2H6V8_9NEIS</name>